<evidence type="ECO:0008006" key="3">
    <source>
        <dbReference type="Google" id="ProtNLM"/>
    </source>
</evidence>
<dbReference type="EMBL" id="BAABME010025996">
    <property type="protein sequence ID" value="GAA0173104.1"/>
    <property type="molecule type" value="Genomic_DNA"/>
</dbReference>
<reference evidence="1 2" key="1">
    <citation type="submission" date="2024-01" db="EMBL/GenBank/DDBJ databases">
        <title>The complete chloroplast genome sequence of Lithospermum erythrorhizon: insights into the phylogenetic relationship among Boraginaceae species and the maternal lineages of purple gromwells.</title>
        <authorList>
            <person name="Okada T."/>
            <person name="Watanabe K."/>
        </authorList>
    </citation>
    <scope>NUCLEOTIDE SEQUENCE [LARGE SCALE GENOMIC DNA]</scope>
</reference>
<organism evidence="1 2">
    <name type="scientific">Lithospermum erythrorhizon</name>
    <name type="common">Purple gromwell</name>
    <name type="synonym">Lithospermum officinale var. erythrorhizon</name>
    <dbReference type="NCBI Taxonomy" id="34254"/>
    <lineage>
        <taxon>Eukaryota</taxon>
        <taxon>Viridiplantae</taxon>
        <taxon>Streptophyta</taxon>
        <taxon>Embryophyta</taxon>
        <taxon>Tracheophyta</taxon>
        <taxon>Spermatophyta</taxon>
        <taxon>Magnoliopsida</taxon>
        <taxon>eudicotyledons</taxon>
        <taxon>Gunneridae</taxon>
        <taxon>Pentapetalae</taxon>
        <taxon>asterids</taxon>
        <taxon>lamiids</taxon>
        <taxon>Boraginales</taxon>
        <taxon>Boraginaceae</taxon>
        <taxon>Boraginoideae</taxon>
        <taxon>Lithospermeae</taxon>
        <taxon>Lithospermum</taxon>
    </lineage>
</organism>
<accession>A0AAV3R9M8</accession>
<comment type="caution">
    <text evidence="1">The sequence shown here is derived from an EMBL/GenBank/DDBJ whole genome shotgun (WGS) entry which is preliminary data.</text>
</comment>
<dbReference type="AlphaFoldDB" id="A0AAV3R9M8"/>
<proteinExistence type="predicted"/>
<evidence type="ECO:0000313" key="2">
    <source>
        <dbReference type="Proteomes" id="UP001454036"/>
    </source>
</evidence>
<gene>
    <name evidence="1" type="ORF">LIER_41460</name>
</gene>
<evidence type="ECO:0000313" key="1">
    <source>
        <dbReference type="EMBL" id="GAA0173104.1"/>
    </source>
</evidence>
<keyword evidence="2" id="KW-1185">Reference proteome</keyword>
<protein>
    <recommendedName>
        <fullName evidence="3">Transposase</fullName>
    </recommendedName>
</protein>
<name>A0AAV3R9M8_LITER</name>
<sequence length="55" mass="6368">MGSGGNREHKFMDLVIRFLKEDLGMDEQPNSWILMTDQHKGLENAIQMELPEAEH</sequence>
<dbReference type="Proteomes" id="UP001454036">
    <property type="component" value="Unassembled WGS sequence"/>
</dbReference>